<evidence type="ECO:0000259" key="2">
    <source>
        <dbReference type="SMART" id="SM00867"/>
    </source>
</evidence>
<protein>
    <recommendedName>
        <fullName evidence="2">Lipid/polyisoprenoid-binding YceI-like domain-containing protein</fullName>
    </recommendedName>
</protein>
<feature type="chain" id="PRO_5012675438" description="Lipid/polyisoprenoid-binding YceI-like domain-containing protein" evidence="1">
    <location>
        <begin position="26"/>
        <end position="193"/>
    </location>
</feature>
<evidence type="ECO:0000313" key="3">
    <source>
        <dbReference type="EMBL" id="PCI77351.1"/>
    </source>
</evidence>
<sequence length="193" mass="21544">MTMRTFLNRAVLALPLLLIGLPVQAANWVIDPGNSLVTFKYAYGTDPYEGRFTNIQATFDIDPMRPTSCEFNVTINIADIDVDSPEVLDYLLDYELFDVDSWPTATFKAEECRLTGVTSFEADGTLTIRDQTHPLTFPFDLSIETCDGSVCFNLTSEVILQRLDFGVGQGYWANTSEVPNDVTVTIDVYAVQE</sequence>
<organism evidence="3 4">
    <name type="scientific">SAR86 cluster bacterium</name>
    <dbReference type="NCBI Taxonomy" id="2030880"/>
    <lineage>
        <taxon>Bacteria</taxon>
        <taxon>Pseudomonadati</taxon>
        <taxon>Pseudomonadota</taxon>
        <taxon>Gammaproteobacteria</taxon>
        <taxon>SAR86 cluster</taxon>
    </lineage>
</organism>
<evidence type="ECO:0000313" key="4">
    <source>
        <dbReference type="Proteomes" id="UP000218767"/>
    </source>
</evidence>
<dbReference type="InterPro" id="IPR036761">
    <property type="entry name" value="TTHA0802/YceI-like_sf"/>
</dbReference>
<feature type="domain" description="Lipid/polyisoprenoid-binding YceI-like" evidence="2">
    <location>
        <begin position="27"/>
        <end position="191"/>
    </location>
</feature>
<dbReference type="SUPFAM" id="SSF101874">
    <property type="entry name" value="YceI-like"/>
    <property type="match status" value="1"/>
</dbReference>
<dbReference type="SMART" id="SM00867">
    <property type="entry name" value="YceI"/>
    <property type="match status" value="1"/>
</dbReference>
<dbReference type="PANTHER" id="PTHR34406:SF1">
    <property type="entry name" value="PROTEIN YCEI"/>
    <property type="match status" value="1"/>
</dbReference>
<dbReference type="InterPro" id="IPR007372">
    <property type="entry name" value="Lipid/polyisoprenoid-bd_YceI"/>
</dbReference>
<reference evidence="4" key="1">
    <citation type="submission" date="2017-08" db="EMBL/GenBank/DDBJ databases">
        <title>A dynamic microbial community with high functional redundancy inhabits the cold, oxic subseafloor aquifer.</title>
        <authorList>
            <person name="Tully B.J."/>
            <person name="Wheat C.G."/>
            <person name="Glazer B.T."/>
            <person name="Huber J.A."/>
        </authorList>
    </citation>
    <scope>NUCLEOTIDE SEQUENCE [LARGE SCALE GENOMIC DNA]</scope>
</reference>
<dbReference type="AlphaFoldDB" id="A0A2A4X4X6"/>
<name>A0A2A4X4X6_9GAMM</name>
<dbReference type="Pfam" id="PF04264">
    <property type="entry name" value="YceI"/>
    <property type="match status" value="1"/>
</dbReference>
<gene>
    <name evidence="3" type="ORF">COB20_08350</name>
</gene>
<evidence type="ECO:0000256" key="1">
    <source>
        <dbReference type="SAM" id="SignalP"/>
    </source>
</evidence>
<keyword evidence="1" id="KW-0732">Signal</keyword>
<dbReference type="Proteomes" id="UP000218767">
    <property type="component" value="Unassembled WGS sequence"/>
</dbReference>
<dbReference type="PANTHER" id="PTHR34406">
    <property type="entry name" value="PROTEIN YCEI"/>
    <property type="match status" value="1"/>
</dbReference>
<proteinExistence type="predicted"/>
<feature type="signal peptide" evidence="1">
    <location>
        <begin position="1"/>
        <end position="25"/>
    </location>
</feature>
<dbReference type="EMBL" id="NVUL01000046">
    <property type="protein sequence ID" value="PCI77351.1"/>
    <property type="molecule type" value="Genomic_DNA"/>
</dbReference>
<accession>A0A2A4X4X6</accession>
<dbReference type="Gene3D" id="2.40.128.110">
    <property type="entry name" value="Lipid/polyisoprenoid-binding, YceI-like"/>
    <property type="match status" value="1"/>
</dbReference>
<comment type="caution">
    <text evidence="3">The sequence shown here is derived from an EMBL/GenBank/DDBJ whole genome shotgun (WGS) entry which is preliminary data.</text>
</comment>